<evidence type="ECO:0008006" key="4">
    <source>
        <dbReference type="Google" id="ProtNLM"/>
    </source>
</evidence>
<feature type="region of interest" description="Disordered" evidence="1">
    <location>
        <begin position="72"/>
        <end position="96"/>
    </location>
</feature>
<gene>
    <name evidence="2" type="ORF">HCJ92_09815</name>
</gene>
<accession>A0ABX1APH4</accession>
<feature type="compositionally biased region" description="Basic and acidic residues" evidence="1">
    <location>
        <begin position="84"/>
        <end position="93"/>
    </location>
</feature>
<feature type="compositionally biased region" description="Basic residues" evidence="1">
    <location>
        <begin position="725"/>
        <end position="734"/>
    </location>
</feature>
<proteinExistence type="predicted"/>
<feature type="region of interest" description="Disordered" evidence="1">
    <location>
        <begin position="1"/>
        <end position="49"/>
    </location>
</feature>
<dbReference type="RefSeq" id="WP_167933097.1">
    <property type="nucleotide sequence ID" value="NZ_JAAVJB010000058.1"/>
</dbReference>
<protein>
    <recommendedName>
        <fullName evidence="4">LigA protein</fullName>
    </recommendedName>
</protein>
<organism evidence="2 3">
    <name type="scientific">Streptomyces spiramenti</name>
    <dbReference type="NCBI Taxonomy" id="2720606"/>
    <lineage>
        <taxon>Bacteria</taxon>
        <taxon>Bacillati</taxon>
        <taxon>Actinomycetota</taxon>
        <taxon>Actinomycetes</taxon>
        <taxon>Kitasatosporales</taxon>
        <taxon>Streptomycetaceae</taxon>
        <taxon>Streptomyces</taxon>
    </lineage>
</organism>
<name>A0ABX1APH4_9ACTN</name>
<evidence type="ECO:0000256" key="1">
    <source>
        <dbReference type="SAM" id="MobiDB-lite"/>
    </source>
</evidence>
<dbReference type="EMBL" id="JAAVJB010000058">
    <property type="protein sequence ID" value="NJP66573.1"/>
    <property type="molecule type" value="Genomic_DNA"/>
</dbReference>
<keyword evidence="3" id="KW-1185">Reference proteome</keyword>
<reference evidence="2 3" key="1">
    <citation type="submission" date="2020-03" db="EMBL/GenBank/DDBJ databases">
        <title>Draft genome of Streptomyces sp. ventii, isolated from the Axial Seamount in the Pacific Ocean, and resequencing of the two type strains Streptomyces lonarensis strain NCL 716 and Streptomyces bohaiensis strain 11A07.</title>
        <authorList>
            <person name="Loughran R.M."/>
            <person name="Pfannmuller K.M."/>
            <person name="Wasson B.J."/>
            <person name="Deadmond M.C."/>
            <person name="Paddock B.E."/>
            <person name="Koyack M.J."/>
            <person name="Gallegos D.A."/>
            <person name="Mitchell E.A."/>
            <person name="Ushijima B."/>
            <person name="Saw J.H."/>
            <person name="Mcphail K.L."/>
            <person name="Videau P."/>
        </authorList>
    </citation>
    <scope>NUCLEOTIDE SEQUENCE [LARGE SCALE GENOMIC DNA]</scope>
    <source>
        <strain evidence="3">5675061</strain>
    </source>
</reference>
<comment type="caution">
    <text evidence="2">The sequence shown here is derived from an EMBL/GenBank/DDBJ whole genome shotgun (WGS) entry which is preliminary data.</text>
</comment>
<sequence length="734" mass="80640">MTATDHPDQARGGGWDPPAVTAGLGAAPRNAGPEEATEAPDSEAPRGEEDHHRHYYFYAQGGNINTGAMYGDQRVTNGSGEPVAEERRTETREGPISSREVIDAVNGFAEHLWFPNALTALDQRVLFLVGARGSGRRTAALNLLHRHSGLSFELRALDGDTDLAEWQPKDSTRGYLVHGTVLLTGLRRGTLAGLRRRLAEANARMVIVLDDEPALVRPLRRDLDVTPFTCVPPPPRAVFDARLRAVVPVPADRERLLASLGAELLDELLAPQLTPAQVSELVHAINDNGDAGPDAEALRDQLSFLARDEVTELLESVREHPDELAFLLAAAVFEGQDHRIVREEADRLLGLADGRLHHLLPTPGPCEDGAAGPAAGHRPNPGFALRRSLDDLLRATATSCGEPEIRRGNGFTYLVEPVRFTRHQQAESLLRHVWRQYSQVAELLADWLGKVPDDPGLAEPVGRAMGRAIVWSGARRSLDHVKGLAGSDTESTRRIAAFALDMAAASPVNASEVKFRLHRWSWIGGWQLRSTVALTCGTPFGVNRPDMAVKMLRGCHRGAQGNERHVAEAVRWSLDTIFASGAEEIVMSLFLEWQAEGGRDAGTAADLFPGLLGRRRWFRDQLASGGSFMEPIVDLVHVALARDATFEATAWHLIRWCMEATWEQQLRVAVETLLAALSLRLDRGVLRLFRRIDHDTGDIAGRHIARAALDRWRNPEQHAGPTYRPRPHGGAHEH</sequence>
<evidence type="ECO:0000313" key="2">
    <source>
        <dbReference type="EMBL" id="NJP66573.1"/>
    </source>
</evidence>
<feature type="region of interest" description="Disordered" evidence="1">
    <location>
        <begin position="715"/>
        <end position="734"/>
    </location>
</feature>
<dbReference type="Proteomes" id="UP000746503">
    <property type="component" value="Unassembled WGS sequence"/>
</dbReference>
<evidence type="ECO:0000313" key="3">
    <source>
        <dbReference type="Proteomes" id="UP000746503"/>
    </source>
</evidence>